<dbReference type="GO" id="GO:0004035">
    <property type="term" value="F:alkaline phosphatase activity"/>
    <property type="evidence" value="ECO:0007669"/>
    <property type="project" value="UniProtKB-EC"/>
</dbReference>
<keyword evidence="13" id="KW-0472">Membrane</keyword>
<keyword evidence="6 9" id="KW-0862">Zinc</keyword>
<dbReference type="CDD" id="cd16012">
    <property type="entry name" value="ALP"/>
    <property type="match status" value="1"/>
</dbReference>
<dbReference type="EC" id="3.1.3.1" evidence="2 11"/>
<evidence type="ECO:0000256" key="11">
    <source>
        <dbReference type="RuleBase" id="RU003947"/>
    </source>
</evidence>
<dbReference type="InterPro" id="IPR018299">
    <property type="entry name" value="Alkaline_phosphatase_AS"/>
</dbReference>
<keyword evidence="15" id="KW-1185">Reference proteome</keyword>
<dbReference type="GO" id="GO:0106219">
    <property type="term" value="F:zinc ion sensor activity"/>
    <property type="evidence" value="ECO:0007669"/>
    <property type="project" value="EnsemblFungi"/>
</dbReference>
<dbReference type="InterPro" id="IPR001952">
    <property type="entry name" value="Alkaline_phosphatase"/>
</dbReference>
<keyword evidence="3" id="KW-0597">Phosphoprotein</keyword>
<sequence>MRSPMSYWRSEEADNISCSDDGDPTANTEKFELLGPPKSKLNHCSRRRVILIITAMLFLLLLFVLFSFFGNARASTGKKNVILMISDGMGPASLTLARSYQQYIKKLPIGHDLLIDPFLVGSSRTRSSDSLVTDSAAGATAFSCAMKSYNGAIAIDPEKLACGTLLEAAKKLGYMTGLVVTSRITHATPASFNSHVVHRDLEDDIAYQQVGGLPLQRTTDLMFGGGLCHFLPQNSNGSCRLDDIDVIAKAKENEFSLITSLSEFEALKDGLEVKFPLLGLFASDHMSFEIDRNVTEQPSLLDMSSTALNALLKATEDSEQGLFLMIEGSRIDMASHNNDPVSHVRDVLMYDQVFSLAQNFINKNGGVLLSTSDHETGGLSVARQVTETYPEYLWHPEGGQISNSLLNNVVLANATFSTELLGLQILSFPNDQDIQSFIANNIIKKSLGILDATEDEINAVVKVRNNSLSSTYLLSDIVSRRAQLGWSTHGHSAVDVNVYAYSPTEKLPQGNMENTYIGKYIVDYLGLDLPSITKELNKEGNSFFQTSFDFSTVRNDHNHDFTNLESYHGIH</sequence>
<comment type="similarity">
    <text evidence="1 10">Belongs to the alkaline phosphatase family.</text>
</comment>
<evidence type="ECO:0000256" key="8">
    <source>
        <dbReference type="PIRSR" id="PIRSR601952-1"/>
    </source>
</evidence>
<evidence type="ECO:0000256" key="3">
    <source>
        <dbReference type="ARBA" id="ARBA00022553"/>
    </source>
</evidence>
<comment type="cofactor">
    <cofactor evidence="9">
        <name>Mg(2+)</name>
        <dbReference type="ChEBI" id="CHEBI:18420"/>
    </cofactor>
    <text evidence="9">Binds 1 Mg(2+) ion.</text>
</comment>
<dbReference type="AlphaFoldDB" id="A0A1U7LRL8"/>
<keyword evidence="13" id="KW-1133">Transmembrane helix</keyword>
<proteinExistence type="inferred from homology"/>
<dbReference type="PANTHER" id="PTHR11596:SF5">
    <property type="entry name" value="ALKALINE PHOSPHATASE"/>
    <property type="match status" value="1"/>
</dbReference>
<gene>
    <name evidence="14" type="ORF">NEOLI_003707</name>
</gene>
<dbReference type="EMBL" id="LXFE01000463">
    <property type="protein sequence ID" value="OLL25268.1"/>
    <property type="molecule type" value="Genomic_DNA"/>
</dbReference>
<dbReference type="PROSITE" id="PS00123">
    <property type="entry name" value="ALKALINE_PHOSPHATASE"/>
    <property type="match status" value="1"/>
</dbReference>
<feature type="binding site" evidence="9">
    <location>
        <position position="491"/>
    </location>
    <ligand>
        <name>Zn(2+)</name>
        <dbReference type="ChEBI" id="CHEBI:29105"/>
        <label>2</label>
    </ligand>
</feature>
<dbReference type="OrthoDB" id="7392499at2759"/>
<keyword evidence="7 9" id="KW-0460">Magnesium</keyword>
<feature type="region of interest" description="Disordered" evidence="12">
    <location>
        <begin position="1"/>
        <end position="23"/>
    </location>
</feature>
<dbReference type="GO" id="GO:0000329">
    <property type="term" value="C:fungal-type vacuole membrane"/>
    <property type="evidence" value="ECO:0007669"/>
    <property type="project" value="TreeGrafter"/>
</dbReference>
<feature type="binding site" evidence="9">
    <location>
        <position position="373"/>
    </location>
    <ligand>
        <name>Zn(2+)</name>
        <dbReference type="ChEBI" id="CHEBI:29105"/>
        <label>2</label>
    </ligand>
</feature>
<feature type="binding site" evidence="9">
    <location>
        <position position="87"/>
    </location>
    <ligand>
        <name>Zn(2+)</name>
        <dbReference type="ChEBI" id="CHEBI:29105"/>
        <label>2</label>
    </ligand>
</feature>
<keyword evidence="13" id="KW-0812">Transmembrane</keyword>
<evidence type="ECO:0000313" key="15">
    <source>
        <dbReference type="Proteomes" id="UP000186594"/>
    </source>
</evidence>
<comment type="catalytic activity">
    <reaction evidence="11">
        <text>a phosphate monoester + H2O = an alcohol + phosphate</text>
        <dbReference type="Rhea" id="RHEA:15017"/>
        <dbReference type="ChEBI" id="CHEBI:15377"/>
        <dbReference type="ChEBI" id="CHEBI:30879"/>
        <dbReference type="ChEBI" id="CHEBI:43474"/>
        <dbReference type="ChEBI" id="CHEBI:67140"/>
        <dbReference type="EC" id="3.1.3.1"/>
    </reaction>
</comment>
<accession>A0A1U7LRL8</accession>
<dbReference type="Gene3D" id="1.10.60.40">
    <property type="match status" value="1"/>
</dbReference>
<comment type="caution">
    <text evidence="14">The sequence shown here is derived from an EMBL/GenBank/DDBJ whole genome shotgun (WGS) entry which is preliminary data.</text>
</comment>
<dbReference type="Pfam" id="PF00245">
    <property type="entry name" value="Alk_phosphatase"/>
    <property type="match status" value="1"/>
</dbReference>
<name>A0A1U7LRL8_NEOID</name>
<evidence type="ECO:0000256" key="9">
    <source>
        <dbReference type="PIRSR" id="PIRSR601952-2"/>
    </source>
</evidence>
<dbReference type="STRING" id="1198029.A0A1U7LRL8"/>
<evidence type="ECO:0000256" key="7">
    <source>
        <dbReference type="ARBA" id="ARBA00022842"/>
    </source>
</evidence>
<evidence type="ECO:0000256" key="5">
    <source>
        <dbReference type="ARBA" id="ARBA00022801"/>
    </source>
</evidence>
<evidence type="ECO:0000313" key="14">
    <source>
        <dbReference type="EMBL" id="OLL25268.1"/>
    </source>
</evidence>
<feature type="binding site" evidence="9">
    <location>
        <position position="336"/>
    </location>
    <ligand>
        <name>Zn(2+)</name>
        <dbReference type="ChEBI" id="CHEBI:29105"/>
        <label>2</label>
    </ligand>
</feature>
<keyword evidence="5 11" id="KW-0378">Hydrolase</keyword>
<feature type="binding site" evidence="9">
    <location>
        <position position="332"/>
    </location>
    <ligand>
        <name>Zn(2+)</name>
        <dbReference type="ChEBI" id="CHEBI:29105"/>
        <label>2</label>
    </ligand>
</feature>
<evidence type="ECO:0000256" key="6">
    <source>
        <dbReference type="ARBA" id="ARBA00022833"/>
    </source>
</evidence>
<evidence type="ECO:0000256" key="10">
    <source>
        <dbReference type="RuleBase" id="RU003946"/>
    </source>
</evidence>
<evidence type="ECO:0000256" key="2">
    <source>
        <dbReference type="ARBA" id="ARBA00012647"/>
    </source>
</evidence>
<dbReference type="SMART" id="SM00098">
    <property type="entry name" value="alkPPc"/>
    <property type="match status" value="1"/>
</dbReference>
<reference evidence="14 15" key="1">
    <citation type="submission" date="2016-04" db="EMBL/GenBank/DDBJ databases">
        <title>Evolutionary innovation and constraint leading to complex multicellularity in the Ascomycota.</title>
        <authorList>
            <person name="Cisse O."/>
            <person name="Nguyen A."/>
            <person name="Hewitt D.A."/>
            <person name="Jedd G."/>
            <person name="Stajich J.E."/>
        </authorList>
    </citation>
    <scope>NUCLEOTIDE SEQUENCE [LARGE SCALE GENOMIC DNA]</scope>
    <source>
        <strain evidence="14 15">DAH-3</strain>
    </source>
</reference>
<dbReference type="PRINTS" id="PR00113">
    <property type="entry name" value="ALKPHPHTASE"/>
</dbReference>
<dbReference type="Gene3D" id="3.40.720.10">
    <property type="entry name" value="Alkaline Phosphatase, subunit A"/>
    <property type="match status" value="1"/>
</dbReference>
<dbReference type="SUPFAM" id="SSF53649">
    <property type="entry name" value="Alkaline phosphatase-like"/>
    <property type="match status" value="1"/>
</dbReference>
<keyword evidence="4 9" id="KW-0479">Metal-binding</keyword>
<feature type="binding site" evidence="9">
    <location>
        <position position="87"/>
    </location>
    <ligand>
        <name>Mg(2+)</name>
        <dbReference type="ChEBI" id="CHEBI:18420"/>
    </ligand>
</feature>
<feature type="active site" description="Phosphoserine intermediate" evidence="8">
    <location>
        <position position="135"/>
    </location>
</feature>
<dbReference type="GO" id="GO:0046872">
    <property type="term" value="F:metal ion binding"/>
    <property type="evidence" value="ECO:0007669"/>
    <property type="project" value="UniProtKB-KW"/>
</dbReference>
<feature type="binding site" evidence="9">
    <location>
        <position position="327"/>
    </location>
    <ligand>
        <name>Mg(2+)</name>
        <dbReference type="ChEBI" id="CHEBI:18420"/>
    </ligand>
</feature>
<feature type="transmembrane region" description="Helical" evidence="13">
    <location>
        <begin position="49"/>
        <end position="69"/>
    </location>
</feature>
<evidence type="ECO:0000256" key="12">
    <source>
        <dbReference type="SAM" id="MobiDB-lite"/>
    </source>
</evidence>
<organism evidence="14 15">
    <name type="scientific">Neolecta irregularis (strain DAH-3)</name>
    <dbReference type="NCBI Taxonomy" id="1198029"/>
    <lineage>
        <taxon>Eukaryota</taxon>
        <taxon>Fungi</taxon>
        <taxon>Dikarya</taxon>
        <taxon>Ascomycota</taxon>
        <taxon>Taphrinomycotina</taxon>
        <taxon>Neolectales</taxon>
        <taxon>Neolectaceae</taxon>
        <taxon>Neolecta</taxon>
    </lineage>
</organism>
<evidence type="ECO:0000256" key="1">
    <source>
        <dbReference type="ARBA" id="ARBA00005984"/>
    </source>
</evidence>
<evidence type="ECO:0000256" key="4">
    <source>
        <dbReference type="ARBA" id="ARBA00022723"/>
    </source>
</evidence>
<dbReference type="InterPro" id="IPR017850">
    <property type="entry name" value="Alkaline_phosphatase_core_sf"/>
</dbReference>
<evidence type="ECO:0000256" key="13">
    <source>
        <dbReference type="SAM" id="Phobius"/>
    </source>
</evidence>
<dbReference type="OMA" id="KAAGYMT"/>
<dbReference type="Proteomes" id="UP000186594">
    <property type="component" value="Unassembled WGS sequence"/>
</dbReference>
<feature type="binding site" evidence="9">
    <location>
        <position position="374"/>
    </location>
    <ligand>
        <name>Zn(2+)</name>
        <dbReference type="ChEBI" id="CHEBI:29105"/>
        <label>2</label>
    </ligand>
</feature>
<dbReference type="PANTHER" id="PTHR11596">
    <property type="entry name" value="ALKALINE PHOSPHATASE"/>
    <property type="match status" value="1"/>
</dbReference>
<feature type="binding site" evidence="9">
    <location>
        <position position="186"/>
    </location>
    <ligand>
        <name>Mg(2+)</name>
        <dbReference type="ChEBI" id="CHEBI:18420"/>
    </ligand>
</feature>
<feature type="binding site" evidence="9">
    <location>
        <position position="188"/>
    </location>
    <ligand>
        <name>Mg(2+)</name>
        <dbReference type="ChEBI" id="CHEBI:18420"/>
    </ligand>
</feature>
<comment type="cofactor">
    <cofactor evidence="9">
        <name>Zn(2+)</name>
        <dbReference type="ChEBI" id="CHEBI:29105"/>
    </cofactor>
    <text evidence="9">Binds 2 Zn(2+) ions.</text>
</comment>
<protein>
    <recommendedName>
        <fullName evidence="2 11">Alkaline phosphatase</fullName>
        <ecNumber evidence="2 11">3.1.3.1</ecNumber>
    </recommendedName>
</protein>